<evidence type="ECO:0000259" key="13">
    <source>
        <dbReference type="Pfam" id="PF03315"/>
    </source>
</evidence>
<dbReference type="InterPro" id="IPR029009">
    <property type="entry name" value="ASB_dom_sf"/>
</dbReference>
<keyword evidence="8" id="KW-0408">Iron</keyword>
<sequence>MGAKFRSVFDIIGPTMIGPSSSHTAGAVAIGRAAYKLFNGPIRKVTVYYYESFAKTHRGHGTDYAIAAGVQGFAPDDSRVPRAVELARQHGIDIRFVEEEGPSPIHHPNTAVLEVSNDNHSIELTACSIGGGSIEIRQFVIDNITVQPAGPLPIIVYIDHGKKHPNAVELTGVVEKIAPFYRKQSLKGPINDIYEFDIKNYMSAATIQQIEKQFKNVICL</sequence>
<keyword evidence="10" id="KW-0456">Lyase</keyword>
<dbReference type="Proteomes" id="UP000006035">
    <property type="component" value="Unassembled WGS sequence"/>
</dbReference>
<evidence type="ECO:0000256" key="7">
    <source>
        <dbReference type="ARBA" id="ARBA00022723"/>
    </source>
</evidence>
<evidence type="ECO:0000313" key="14">
    <source>
        <dbReference type="EMBL" id="EGS36910.1"/>
    </source>
</evidence>
<evidence type="ECO:0000256" key="11">
    <source>
        <dbReference type="ARBA" id="ARBA00041766"/>
    </source>
</evidence>
<dbReference type="InterPro" id="IPR051318">
    <property type="entry name" value="Fe-S_L-Ser"/>
</dbReference>
<evidence type="ECO:0000256" key="8">
    <source>
        <dbReference type="ARBA" id="ARBA00023004"/>
    </source>
</evidence>
<dbReference type="PANTHER" id="PTHR30182:SF12">
    <property type="entry name" value="L-SERINE DEHYDRATASE, BETA CHAIN-RELATED"/>
    <property type="match status" value="1"/>
</dbReference>
<dbReference type="PANTHER" id="PTHR30182">
    <property type="entry name" value="L-SERINE DEHYDRATASE"/>
    <property type="match status" value="1"/>
</dbReference>
<dbReference type="EC" id="4.3.1.17" evidence="4"/>
<evidence type="ECO:0000256" key="6">
    <source>
        <dbReference type="ARBA" id="ARBA00022485"/>
    </source>
</evidence>
<evidence type="ECO:0000256" key="4">
    <source>
        <dbReference type="ARBA" id="ARBA00012093"/>
    </source>
</evidence>
<dbReference type="Pfam" id="PF03315">
    <property type="entry name" value="SDH_beta"/>
    <property type="match status" value="1"/>
</dbReference>
<evidence type="ECO:0000256" key="9">
    <source>
        <dbReference type="ARBA" id="ARBA00023014"/>
    </source>
</evidence>
<organism evidence="14 15">
    <name type="scientific">Limosilactobacillus oris F0423</name>
    <dbReference type="NCBI Taxonomy" id="944562"/>
    <lineage>
        <taxon>Bacteria</taxon>
        <taxon>Bacillati</taxon>
        <taxon>Bacillota</taxon>
        <taxon>Bacilli</taxon>
        <taxon>Lactobacillales</taxon>
        <taxon>Lactobacillaceae</taxon>
        <taxon>Limosilactobacillus</taxon>
    </lineage>
</organism>
<keyword evidence="5" id="KW-0312">Gluconeogenesis</keyword>
<name>A0ABN0D528_9LACO</name>
<comment type="pathway">
    <text evidence="2">Carbohydrate biosynthesis; gluconeogenesis.</text>
</comment>
<keyword evidence="15" id="KW-1185">Reference proteome</keyword>
<proteinExistence type="inferred from homology"/>
<evidence type="ECO:0000313" key="15">
    <source>
        <dbReference type="Proteomes" id="UP000006035"/>
    </source>
</evidence>
<gene>
    <name evidence="14" type="ORF">HMPREF9102_1789</name>
</gene>
<dbReference type="RefSeq" id="WP_003715494.1">
    <property type="nucleotide sequence ID" value="NZ_AFTL01000014.1"/>
</dbReference>
<evidence type="ECO:0000256" key="3">
    <source>
        <dbReference type="ARBA" id="ARBA00008636"/>
    </source>
</evidence>
<comment type="cofactor">
    <cofactor evidence="1">
        <name>[4Fe-4S] cluster</name>
        <dbReference type="ChEBI" id="CHEBI:49883"/>
    </cofactor>
</comment>
<evidence type="ECO:0000256" key="5">
    <source>
        <dbReference type="ARBA" id="ARBA00022432"/>
    </source>
</evidence>
<dbReference type="InterPro" id="IPR005131">
    <property type="entry name" value="Ser_deHydtase_bsu"/>
</dbReference>
<accession>A0ABN0D528</accession>
<evidence type="ECO:0000256" key="1">
    <source>
        <dbReference type="ARBA" id="ARBA00001966"/>
    </source>
</evidence>
<comment type="similarity">
    <text evidence="3">Belongs to the iron-sulfur dependent L-serine dehydratase family.</text>
</comment>
<dbReference type="EMBL" id="AFTL01000014">
    <property type="protein sequence ID" value="EGS36910.1"/>
    <property type="molecule type" value="Genomic_DNA"/>
</dbReference>
<comment type="catalytic activity">
    <reaction evidence="12">
        <text>L-serine = pyruvate + NH4(+)</text>
        <dbReference type="Rhea" id="RHEA:19169"/>
        <dbReference type="ChEBI" id="CHEBI:15361"/>
        <dbReference type="ChEBI" id="CHEBI:28938"/>
        <dbReference type="ChEBI" id="CHEBI:33384"/>
        <dbReference type="EC" id="4.3.1.17"/>
    </reaction>
</comment>
<dbReference type="SUPFAM" id="SSF143548">
    <property type="entry name" value="Serine metabolism enzymes domain"/>
    <property type="match status" value="1"/>
</dbReference>
<comment type="caution">
    <text evidence="14">The sequence shown here is derived from an EMBL/GenBank/DDBJ whole genome shotgun (WGS) entry which is preliminary data.</text>
</comment>
<dbReference type="Gene3D" id="3.30.1330.90">
    <property type="entry name" value="D-3-phosphoglycerate dehydrogenase, domain 3"/>
    <property type="match status" value="1"/>
</dbReference>
<reference evidence="14 15" key="1">
    <citation type="submission" date="2011-05" db="EMBL/GenBank/DDBJ databases">
        <authorList>
            <person name="Durkin A.S."/>
            <person name="Kim M."/>
            <person name="Radune D."/>
            <person name="Hostetler J."/>
            <person name="Torralba M."/>
            <person name="Gillis M."/>
            <person name="Methe B."/>
            <person name="Sutton G."/>
            <person name="Nelson K.E."/>
        </authorList>
    </citation>
    <scope>NUCLEOTIDE SEQUENCE [LARGE SCALE GENOMIC DNA]</scope>
    <source>
        <strain evidence="14 15">F0423</strain>
    </source>
</reference>
<keyword evidence="6" id="KW-0004">4Fe-4S</keyword>
<feature type="domain" description="Serine dehydratase beta chain" evidence="13">
    <location>
        <begin position="7"/>
        <end position="134"/>
    </location>
</feature>
<evidence type="ECO:0000256" key="10">
    <source>
        <dbReference type="ARBA" id="ARBA00023239"/>
    </source>
</evidence>
<evidence type="ECO:0000256" key="12">
    <source>
        <dbReference type="ARBA" id="ARBA00049406"/>
    </source>
</evidence>
<protein>
    <recommendedName>
        <fullName evidence="4">L-serine ammonia-lyase</fullName>
        <ecNumber evidence="4">4.3.1.17</ecNumber>
    </recommendedName>
    <alternativeName>
        <fullName evidence="11">L-serine deaminase</fullName>
    </alternativeName>
</protein>
<evidence type="ECO:0000256" key="2">
    <source>
        <dbReference type="ARBA" id="ARBA00004742"/>
    </source>
</evidence>
<keyword evidence="7" id="KW-0479">Metal-binding</keyword>
<keyword evidence="9" id="KW-0411">Iron-sulfur</keyword>